<name>A0ACC2KJC7_PERAE</name>
<proteinExistence type="predicted"/>
<sequence length="327" mass="37666">MSLIFSKPGRALGKETSINLMHNAWEQMHRYILFNCTEVAPFVEEHRKKIYTNNRHKRQIDRERMHNDQFPKWFESHVDCLRLEGDKRVTTDLRLLARGPSKVASSFSKFVINGFRFRTKDLDKKSKTQNSGVVVTAKTSSFASTKDMNPVIGDITYYGVLTDIIQLDYYEERKVVLFKCDWVDVTSQGRGVKLDGLGFTLVNLKRLLSTNEPFVLASQALQVFYVQEPVETDWHVAIMTKPRDFFDMHGDSFNANEEETYLESQPYDAQRLKDICIDADNISEVRVDVPGTTIDTPLVTQVTIEDEGDDSEFDDNEFVDSDTILDF</sequence>
<organism evidence="1 2">
    <name type="scientific">Persea americana</name>
    <name type="common">Avocado</name>
    <dbReference type="NCBI Taxonomy" id="3435"/>
    <lineage>
        <taxon>Eukaryota</taxon>
        <taxon>Viridiplantae</taxon>
        <taxon>Streptophyta</taxon>
        <taxon>Embryophyta</taxon>
        <taxon>Tracheophyta</taxon>
        <taxon>Spermatophyta</taxon>
        <taxon>Magnoliopsida</taxon>
        <taxon>Magnoliidae</taxon>
        <taxon>Laurales</taxon>
        <taxon>Lauraceae</taxon>
        <taxon>Persea</taxon>
    </lineage>
</organism>
<comment type="caution">
    <text evidence="1">The sequence shown here is derived from an EMBL/GenBank/DDBJ whole genome shotgun (WGS) entry which is preliminary data.</text>
</comment>
<accession>A0ACC2KJC7</accession>
<reference evidence="1 2" key="1">
    <citation type="journal article" date="2022" name="Hortic Res">
        <title>A haplotype resolved chromosomal level avocado genome allows analysis of novel avocado genes.</title>
        <authorList>
            <person name="Nath O."/>
            <person name="Fletcher S.J."/>
            <person name="Hayward A."/>
            <person name="Shaw L.M."/>
            <person name="Masouleh A.K."/>
            <person name="Furtado A."/>
            <person name="Henry R.J."/>
            <person name="Mitter N."/>
        </authorList>
    </citation>
    <scope>NUCLEOTIDE SEQUENCE [LARGE SCALE GENOMIC DNA]</scope>
    <source>
        <strain evidence="2">cv. Hass</strain>
    </source>
</reference>
<dbReference type="EMBL" id="CM056817">
    <property type="protein sequence ID" value="KAJ8621028.1"/>
    <property type="molecule type" value="Genomic_DNA"/>
</dbReference>
<evidence type="ECO:0000313" key="1">
    <source>
        <dbReference type="EMBL" id="KAJ8621028.1"/>
    </source>
</evidence>
<gene>
    <name evidence="1" type="ORF">MRB53_029557</name>
</gene>
<keyword evidence="2" id="KW-1185">Reference proteome</keyword>
<dbReference type="Proteomes" id="UP001234297">
    <property type="component" value="Chromosome 9"/>
</dbReference>
<evidence type="ECO:0000313" key="2">
    <source>
        <dbReference type="Proteomes" id="UP001234297"/>
    </source>
</evidence>
<protein>
    <submittedName>
        <fullName evidence="1">Uncharacterized protein</fullName>
    </submittedName>
</protein>